<dbReference type="RefSeq" id="WP_059512417.1">
    <property type="nucleotide sequence ID" value="NZ_LOWA01000004.1"/>
</dbReference>
<gene>
    <name evidence="1" type="ORF">WS67_03105</name>
</gene>
<dbReference type="Proteomes" id="UP000062788">
    <property type="component" value="Unassembled WGS sequence"/>
</dbReference>
<name>A0A124PA31_9BURK</name>
<sequence>MLSRTTAQVSRLRGLSSAGWRIAAGAALACGVFACGVHVGRDADWGGVARSKSALDAAASRDARARQLLAAASRQPAAASPAAANADAPDRRETAADFALRLAAHAQTSGLRVRQLDRLGGESADGRRDGGAYTLALSAEGDFSAFLRFFAGLVLLSQLVVPVTFSVKRDGETNVLETRLDVWPELPGRVGRPWASVPDMPRADPFAAMPMFAAGEAQDGARLVGVLSDRRSGLALFERGGAAWSVAAGQAVGGDRLAGIDAGGVTFVTHDGGQRVVRVGGGAK</sequence>
<keyword evidence="2" id="KW-1185">Reference proteome</keyword>
<protein>
    <recommendedName>
        <fullName evidence="3">Type IV pilus biogenesis protein PilP</fullName>
    </recommendedName>
</protein>
<reference evidence="1 2" key="1">
    <citation type="submission" date="2015-11" db="EMBL/GenBank/DDBJ databases">
        <title>Expanding the genomic diversity of Burkholderia species for the development of highly accurate diagnostics.</title>
        <authorList>
            <person name="Sahl J."/>
            <person name="Keim P."/>
            <person name="Wagner D."/>
        </authorList>
    </citation>
    <scope>NUCLEOTIDE SEQUENCE [LARGE SCALE GENOMIC DNA]</scope>
    <source>
        <strain evidence="1 2">TSV85</strain>
    </source>
</reference>
<accession>A0A124PA31</accession>
<dbReference type="OrthoDB" id="9007863at2"/>
<evidence type="ECO:0000313" key="2">
    <source>
        <dbReference type="Proteomes" id="UP000062788"/>
    </source>
</evidence>
<comment type="caution">
    <text evidence="1">The sequence shown here is derived from an EMBL/GenBank/DDBJ whole genome shotgun (WGS) entry which is preliminary data.</text>
</comment>
<dbReference type="EMBL" id="LOWA01000004">
    <property type="protein sequence ID" value="KVE30382.1"/>
    <property type="molecule type" value="Genomic_DNA"/>
</dbReference>
<organism evidence="1 2">
    <name type="scientific">Burkholderia singularis</name>
    <dbReference type="NCBI Taxonomy" id="1503053"/>
    <lineage>
        <taxon>Bacteria</taxon>
        <taxon>Pseudomonadati</taxon>
        <taxon>Pseudomonadota</taxon>
        <taxon>Betaproteobacteria</taxon>
        <taxon>Burkholderiales</taxon>
        <taxon>Burkholderiaceae</taxon>
        <taxon>Burkholderia</taxon>
        <taxon>pseudomallei group</taxon>
    </lineage>
</organism>
<evidence type="ECO:0008006" key="3">
    <source>
        <dbReference type="Google" id="ProtNLM"/>
    </source>
</evidence>
<dbReference type="PROSITE" id="PS51257">
    <property type="entry name" value="PROKAR_LIPOPROTEIN"/>
    <property type="match status" value="1"/>
</dbReference>
<dbReference type="AlphaFoldDB" id="A0A124PA31"/>
<evidence type="ECO:0000313" key="1">
    <source>
        <dbReference type="EMBL" id="KVE30382.1"/>
    </source>
</evidence>
<proteinExistence type="predicted"/>